<comment type="caution">
    <text evidence="1">The sequence shown here is derived from an EMBL/GenBank/DDBJ whole genome shotgun (WGS) entry which is preliminary data.</text>
</comment>
<protein>
    <submittedName>
        <fullName evidence="1">Uncharacterized protein</fullName>
    </submittedName>
</protein>
<reference evidence="1" key="1">
    <citation type="submission" date="2020-12" db="EMBL/GenBank/DDBJ databases">
        <title>M. sibirica DSM 26468T genome.</title>
        <authorList>
            <person name="Thieme N."/>
            <person name="Rettenmaier R."/>
            <person name="Zverlov V."/>
            <person name="Liebl W."/>
        </authorList>
    </citation>
    <scope>NUCLEOTIDE SEQUENCE</scope>
    <source>
        <strain evidence="1">DSM 26468</strain>
    </source>
</reference>
<keyword evidence="2" id="KW-1185">Reference proteome</keyword>
<evidence type="ECO:0000313" key="1">
    <source>
        <dbReference type="EMBL" id="MBH1941654.1"/>
    </source>
</evidence>
<dbReference type="Proteomes" id="UP000623269">
    <property type="component" value="Unassembled WGS sequence"/>
</dbReference>
<dbReference type="RefSeq" id="WP_197661899.1">
    <property type="nucleotide sequence ID" value="NZ_JAEAGR010000013.1"/>
</dbReference>
<proteinExistence type="predicted"/>
<organism evidence="1 2">
    <name type="scientific">Mobilitalea sibirica</name>
    <dbReference type="NCBI Taxonomy" id="1462919"/>
    <lineage>
        <taxon>Bacteria</taxon>
        <taxon>Bacillati</taxon>
        <taxon>Bacillota</taxon>
        <taxon>Clostridia</taxon>
        <taxon>Lachnospirales</taxon>
        <taxon>Lachnospiraceae</taxon>
        <taxon>Mobilitalea</taxon>
    </lineage>
</organism>
<evidence type="ECO:0000313" key="2">
    <source>
        <dbReference type="Proteomes" id="UP000623269"/>
    </source>
</evidence>
<sequence length="128" mass="14911">MNWARKAKKSVPGEWNMNDMPVIKALEKGETYTYPPTMVHGAMWYKCEKCCKKWRMWLEKGLEDKIQDKLEPDKHKPVPFTIMCKCGGLANHVFWQDDISLGGYRPISEHMSYFKNDPSKDCGVPVVR</sequence>
<accession>A0A8J7H5J4</accession>
<dbReference type="EMBL" id="JAEAGR010000013">
    <property type="protein sequence ID" value="MBH1941654.1"/>
    <property type="molecule type" value="Genomic_DNA"/>
</dbReference>
<dbReference type="AlphaFoldDB" id="A0A8J7H5J4"/>
<gene>
    <name evidence="1" type="ORF">I5677_12195</name>
</gene>
<name>A0A8J7H5J4_9FIRM</name>